<sequence length="286" mass="32638">MDGHTAKEEELQASLTTRTVDTEQTLVLFLQTIRDLPANPPSIFLDAEGMHDGKANVLALFIPHLNMLYRIKLQGKRSIDISFQSPTGDSLKALLESESNPKVVFDVRQLSQAVYHQHNISLNGIRDLQLMELASREAKQSKKYVKGLVKCVEQDLSLSNEIRQRWLGTDNVDEYRISNILGRAPRSSVKRIEMFPALWEVYYAKLRRPAQAFWLAQSQWESQMRVVASQLPKFESNALGPEVWYDHEQREYAMDRWNEEKSLGIIIGVVALEGGDKGKGKGKQRK</sequence>
<gene>
    <name evidence="1" type="ORF">F4821DRAFT_247568</name>
</gene>
<dbReference type="EMBL" id="MU394375">
    <property type="protein sequence ID" value="KAI6082221.1"/>
    <property type="molecule type" value="Genomic_DNA"/>
</dbReference>
<evidence type="ECO:0000313" key="1">
    <source>
        <dbReference type="EMBL" id="KAI6082221.1"/>
    </source>
</evidence>
<proteinExistence type="predicted"/>
<accession>A0ACC0CPD7</accession>
<organism evidence="1 2">
    <name type="scientific">Hypoxylon rubiginosum</name>
    <dbReference type="NCBI Taxonomy" id="110542"/>
    <lineage>
        <taxon>Eukaryota</taxon>
        <taxon>Fungi</taxon>
        <taxon>Dikarya</taxon>
        <taxon>Ascomycota</taxon>
        <taxon>Pezizomycotina</taxon>
        <taxon>Sordariomycetes</taxon>
        <taxon>Xylariomycetidae</taxon>
        <taxon>Xylariales</taxon>
        <taxon>Hypoxylaceae</taxon>
        <taxon>Hypoxylon</taxon>
    </lineage>
</organism>
<name>A0ACC0CPD7_9PEZI</name>
<reference evidence="1 2" key="1">
    <citation type="journal article" date="2022" name="New Phytol.">
        <title>Ecological generalism drives hyperdiversity of secondary metabolite gene clusters in xylarialean endophytes.</title>
        <authorList>
            <person name="Franco M.E.E."/>
            <person name="Wisecaver J.H."/>
            <person name="Arnold A.E."/>
            <person name="Ju Y.M."/>
            <person name="Slot J.C."/>
            <person name="Ahrendt S."/>
            <person name="Moore L.P."/>
            <person name="Eastman K.E."/>
            <person name="Scott K."/>
            <person name="Konkel Z."/>
            <person name="Mondo S.J."/>
            <person name="Kuo A."/>
            <person name="Hayes R.D."/>
            <person name="Haridas S."/>
            <person name="Andreopoulos B."/>
            <person name="Riley R."/>
            <person name="LaButti K."/>
            <person name="Pangilinan J."/>
            <person name="Lipzen A."/>
            <person name="Amirebrahimi M."/>
            <person name="Yan J."/>
            <person name="Adam C."/>
            <person name="Keymanesh K."/>
            <person name="Ng V."/>
            <person name="Louie K."/>
            <person name="Northen T."/>
            <person name="Drula E."/>
            <person name="Henrissat B."/>
            <person name="Hsieh H.M."/>
            <person name="Youens-Clark K."/>
            <person name="Lutzoni F."/>
            <person name="Miadlikowska J."/>
            <person name="Eastwood D.C."/>
            <person name="Hamelin R.C."/>
            <person name="Grigoriev I.V."/>
            <person name="U'Ren J.M."/>
        </authorList>
    </citation>
    <scope>NUCLEOTIDE SEQUENCE [LARGE SCALE GENOMIC DNA]</scope>
    <source>
        <strain evidence="1 2">ER1909</strain>
    </source>
</reference>
<dbReference type="Proteomes" id="UP001497680">
    <property type="component" value="Unassembled WGS sequence"/>
</dbReference>
<comment type="caution">
    <text evidence="1">The sequence shown here is derived from an EMBL/GenBank/DDBJ whole genome shotgun (WGS) entry which is preliminary data.</text>
</comment>
<protein>
    <submittedName>
        <fullName evidence="1">Uncharacterized protein</fullName>
    </submittedName>
</protein>
<keyword evidence="2" id="KW-1185">Reference proteome</keyword>
<evidence type="ECO:0000313" key="2">
    <source>
        <dbReference type="Proteomes" id="UP001497680"/>
    </source>
</evidence>